<dbReference type="Gene3D" id="3.40.50.1820">
    <property type="entry name" value="alpha/beta hydrolase"/>
    <property type="match status" value="1"/>
</dbReference>
<evidence type="ECO:0000313" key="3">
    <source>
        <dbReference type="EMBL" id="SFE42980.1"/>
    </source>
</evidence>
<gene>
    <name evidence="3" type="ORF">SAMN04488541_1001160</name>
</gene>
<proteinExistence type="predicted"/>
<keyword evidence="4" id="KW-1185">Reference proteome</keyword>
<evidence type="ECO:0000256" key="1">
    <source>
        <dbReference type="ARBA" id="ARBA00022801"/>
    </source>
</evidence>
<protein>
    <submittedName>
        <fullName evidence="3">Acetyl esterase/lipase</fullName>
    </submittedName>
</protein>
<accession>A0A1I2AJF3</accession>
<evidence type="ECO:0000259" key="2">
    <source>
        <dbReference type="Pfam" id="PF07859"/>
    </source>
</evidence>
<dbReference type="InterPro" id="IPR050300">
    <property type="entry name" value="GDXG_lipolytic_enzyme"/>
</dbReference>
<name>A0A1I2AJF3_9BACT</name>
<dbReference type="EMBL" id="FONY01000001">
    <property type="protein sequence ID" value="SFE42980.1"/>
    <property type="molecule type" value="Genomic_DNA"/>
</dbReference>
<dbReference type="GO" id="GO:0016787">
    <property type="term" value="F:hydrolase activity"/>
    <property type="evidence" value="ECO:0007669"/>
    <property type="project" value="UniProtKB-KW"/>
</dbReference>
<dbReference type="OrthoDB" id="9794725at2"/>
<dbReference type="Pfam" id="PF07859">
    <property type="entry name" value="Abhydrolase_3"/>
    <property type="match status" value="1"/>
</dbReference>
<dbReference type="Proteomes" id="UP000199513">
    <property type="component" value="Unassembled WGS sequence"/>
</dbReference>
<feature type="domain" description="Alpha/beta hydrolase fold-3" evidence="2">
    <location>
        <begin position="126"/>
        <end position="280"/>
    </location>
</feature>
<organism evidence="3 4">
    <name type="scientific">Thermoflexibacter ruber</name>
    <dbReference type="NCBI Taxonomy" id="1003"/>
    <lineage>
        <taxon>Bacteria</taxon>
        <taxon>Pseudomonadati</taxon>
        <taxon>Bacteroidota</taxon>
        <taxon>Cytophagia</taxon>
        <taxon>Cytophagales</taxon>
        <taxon>Thermoflexibacteraceae</taxon>
        <taxon>Thermoflexibacter</taxon>
    </lineage>
</organism>
<sequence length="307" mass="34713">MKKILFLVLWVGTSLIVYAQQDSLLLYPDGVPGAIPLNIPEKVTVNPNDGVTITTDIQQPKLFVYRPQKPNGASVLICPGGGYYVLAIDHEGHQLAKWFIERGVTAFVLKNRLPDERLMTEKHIRPLQDAQQALRIIRKNAKKWNLDTNKVGIMGFSAGGHLAATVGTRFQKQVGEITDNTLSVRPNFMILIYPLISFRIGTDRLKGIQDKLLGKEANELLIDEYCLDKQVTSETPPTFIVYASDDSLNPEHGIVFYRELQKNKVPAELHIYEKGGHGFSLSKKNRGHVEAWDREMEGWLRDRKLIE</sequence>
<dbReference type="InterPro" id="IPR013094">
    <property type="entry name" value="AB_hydrolase_3"/>
</dbReference>
<dbReference type="InterPro" id="IPR029058">
    <property type="entry name" value="AB_hydrolase_fold"/>
</dbReference>
<dbReference type="PANTHER" id="PTHR48081:SF6">
    <property type="entry name" value="PEPTIDASE S9 PROLYL OLIGOPEPTIDASE CATALYTIC DOMAIN-CONTAINING PROTEIN"/>
    <property type="match status" value="1"/>
</dbReference>
<reference evidence="3 4" key="1">
    <citation type="submission" date="2016-10" db="EMBL/GenBank/DDBJ databases">
        <authorList>
            <person name="de Groot N.N."/>
        </authorList>
    </citation>
    <scope>NUCLEOTIDE SEQUENCE [LARGE SCALE GENOMIC DNA]</scope>
    <source>
        <strain>GEY</strain>
        <strain evidence="4">DSM 9560</strain>
    </source>
</reference>
<keyword evidence="1" id="KW-0378">Hydrolase</keyword>
<dbReference type="RefSeq" id="WP_091538383.1">
    <property type="nucleotide sequence ID" value="NZ_FONY01000001.1"/>
</dbReference>
<dbReference type="STRING" id="1003.SAMN04488541_1001160"/>
<dbReference type="SUPFAM" id="SSF53474">
    <property type="entry name" value="alpha/beta-Hydrolases"/>
    <property type="match status" value="1"/>
</dbReference>
<dbReference type="AlphaFoldDB" id="A0A1I2AJF3"/>
<evidence type="ECO:0000313" key="4">
    <source>
        <dbReference type="Proteomes" id="UP000199513"/>
    </source>
</evidence>
<dbReference type="PANTHER" id="PTHR48081">
    <property type="entry name" value="AB HYDROLASE SUPERFAMILY PROTEIN C4A8.06C"/>
    <property type="match status" value="1"/>
</dbReference>